<dbReference type="Proteomes" id="UP000473699">
    <property type="component" value="Unassembled WGS sequence"/>
</dbReference>
<feature type="transmembrane region" description="Helical" evidence="1">
    <location>
        <begin position="402"/>
        <end position="421"/>
    </location>
</feature>
<evidence type="ECO:0000313" key="3">
    <source>
        <dbReference type="Proteomes" id="UP000473699"/>
    </source>
</evidence>
<keyword evidence="1" id="KW-0812">Transmembrane</keyword>
<dbReference type="Pfam" id="PF18949">
    <property type="entry name" value="DUF5693"/>
    <property type="match status" value="1"/>
</dbReference>
<reference evidence="2 3" key="1">
    <citation type="submission" date="2019-08" db="EMBL/GenBank/DDBJ databases">
        <title>In-depth cultivation of the pig gut microbiome towards novel bacterial diversity and tailored functional studies.</title>
        <authorList>
            <person name="Wylensek D."/>
            <person name="Hitch T.C.A."/>
            <person name="Clavel T."/>
        </authorList>
    </citation>
    <scope>NUCLEOTIDE SEQUENCE [LARGE SCALE GENOMIC DNA]</scope>
    <source>
        <strain evidence="2 3">SM-530-WT-4B</strain>
    </source>
</reference>
<sequence length="636" mass="70634">MMTKTKNNARVFVYCLFAALALAMPSLMWRLFQERANHSSLLVFDLMELHSLNAEEGQNKFAALMEAGISAFMVPECTAEDLGKGAVDRVTAVPAADVPDSVLKSFSYPSGTVVILKDPALAELQQEYLKRRFKNGESVADGQTVYFRIPRPYVQMEKAGVLPDLRSMQYLSAAGVPLVFAPSPSMGSSGEELEESLTFICDNFSSVKVLCPTGEIAATYPYTERLGSFVKERGLLMAQVEFSRQYGAAGQVAAAWPNVVSLHAVDREEVLKRNIIRPIMLNRFYRAAEEREVRLLVLRADPLRAVAPQLAEYCEDVRALRARLDENGFKRLWPAPAPSSPWINSFFSAIALQILLLLLLARYVERYFDISLLSRKRFLGVLAATAVVLGVCSLYAGILSRLGGAFAAGFLAAEASLLAMERWKVPLRGAAEGFLLVLVGGLVIAGRFSVPLYMYRLSTFSGVKLSLLLPPLLILLIDVHKREHPESLAEIFTRPPLWGELVLAGTLLLAAAVMLLRSGNYGLVGTSEIMFRDWLEKILGARPRTKEFLVGYPALVVWYYLKRQEMWAHWREILRLAVTLAFSSAVNSFCHFHTPLSLTLLRGFNGWWIGLVLGSLALVVGVRLGRPLSRRLRSLL</sequence>
<dbReference type="RefSeq" id="WP_154529167.1">
    <property type="nucleotide sequence ID" value="NZ_VUNH01000009.1"/>
</dbReference>
<feature type="transmembrane region" description="Helical" evidence="1">
    <location>
        <begin position="433"/>
        <end position="454"/>
    </location>
</feature>
<name>A0A6L5YD23_9BACT</name>
<gene>
    <name evidence="2" type="ORF">FYJ74_08550</name>
</gene>
<protein>
    <submittedName>
        <fullName evidence="2">Uncharacterized protein</fullName>
    </submittedName>
</protein>
<dbReference type="InterPro" id="IPR043748">
    <property type="entry name" value="DUF5693"/>
</dbReference>
<dbReference type="AlphaFoldDB" id="A0A6L5YD23"/>
<keyword evidence="1" id="KW-1133">Transmembrane helix</keyword>
<organism evidence="2 3">
    <name type="scientific">Pyramidobacter porci</name>
    <dbReference type="NCBI Taxonomy" id="2605789"/>
    <lineage>
        <taxon>Bacteria</taxon>
        <taxon>Thermotogati</taxon>
        <taxon>Synergistota</taxon>
        <taxon>Synergistia</taxon>
        <taxon>Synergistales</taxon>
        <taxon>Dethiosulfovibrionaceae</taxon>
        <taxon>Pyramidobacter</taxon>
    </lineage>
</organism>
<feature type="transmembrane region" description="Helical" evidence="1">
    <location>
        <begin position="497"/>
        <end position="516"/>
    </location>
</feature>
<keyword evidence="1" id="KW-0472">Membrane</keyword>
<keyword evidence="3" id="KW-1185">Reference proteome</keyword>
<feature type="transmembrane region" description="Helical" evidence="1">
    <location>
        <begin position="342"/>
        <end position="364"/>
    </location>
</feature>
<dbReference type="EMBL" id="VUNH01000009">
    <property type="protein sequence ID" value="MST56079.1"/>
    <property type="molecule type" value="Genomic_DNA"/>
</dbReference>
<comment type="caution">
    <text evidence="2">The sequence shown here is derived from an EMBL/GenBank/DDBJ whole genome shotgun (WGS) entry which is preliminary data.</text>
</comment>
<evidence type="ECO:0000313" key="2">
    <source>
        <dbReference type="EMBL" id="MST56079.1"/>
    </source>
</evidence>
<accession>A0A6L5YD23</accession>
<feature type="transmembrane region" description="Helical" evidence="1">
    <location>
        <begin position="376"/>
        <end position="396"/>
    </location>
</feature>
<feature type="transmembrane region" description="Helical" evidence="1">
    <location>
        <begin position="606"/>
        <end position="625"/>
    </location>
</feature>
<feature type="transmembrane region" description="Helical" evidence="1">
    <location>
        <begin position="573"/>
        <end position="594"/>
    </location>
</feature>
<proteinExistence type="predicted"/>
<evidence type="ECO:0000256" key="1">
    <source>
        <dbReference type="SAM" id="Phobius"/>
    </source>
</evidence>